<dbReference type="Proteomes" id="UP000887577">
    <property type="component" value="Unplaced"/>
</dbReference>
<comment type="similarity">
    <text evidence="1">Belongs to the heat shock protein 70 family.</text>
</comment>
<dbReference type="SUPFAM" id="SSF100920">
    <property type="entry name" value="Heat shock protein 70kD (HSP70), peptide-binding domain"/>
    <property type="match status" value="1"/>
</dbReference>
<dbReference type="InterPro" id="IPR029047">
    <property type="entry name" value="HSP70_peptide-bd_sf"/>
</dbReference>
<dbReference type="Pfam" id="PF00012">
    <property type="entry name" value="HSP70"/>
    <property type="match status" value="1"/>
</dbReference>
<evidence type="ECO:0000313" key="4">
    <source>
        <dbReference type="Proteomes" id="UP000887577"/>
    </source>
</evidence>
<keyword evidence="2" id="KW-0547">Nucleotide-binding</keyword>
<evidence type="ECO:0000256" key="2">
    <source>
        <dbReference type="ARBA" id="ARBA00022741"/>
    </source>
</evidence>
<evidence type="ECO:0000313" key="5">
    <source>
        <dbReference type="WBParaSite" id="PSU_v2.g15005.t1"/>
    </source>
</evidence>
<keyword evidence="4" id="KW-1185">Reference proteome</keyword>
<sequence length="116" mass="13447">MIIRIYEGESALAKENQMLAQFKFYGIPPAPKGVPQIEIILDIDVNNFLTVSVQDKLTGIKQIVNNLNDESHWLFKREVNNKEEEEEEEKISVKQQLLNFCYSIKLCLEDVKVSDF</sequence>
<dbReference type="AlphaFoldDB" id="A0A914YC00"/>
<dbReference type="WBParaSite" id="PSU_v2.g15005.t1">
    <property type="protein sequence ID" value="PSU_v2.g15005.t1"/>
    <property type="gene ID" value="PSU_v2.g15005"/>
</dbReference>
<accession>A0A914YC00</accession>
<reference evidence="5" key="1">
    <citation type="submission" date="2022-11" db="UniProtKB">
        <authorList>
            <consortium name="WormBaseParasite"/>
        </authorList>
    </citation>
    <scope>IDENTIFICATION</scope>
</reference>
<dbReference type="Gene3D" id="2.60.34.10">
    <property type="entry name" value="Substrate Binding Domain Of DNAk, Chain A, domain 1"/>
    <property type="match status" value="1"/>
</dbReference>
<proteinExistence type="inferred from homology"/>
<name>A0A914YC00_9BILA</name>
<evidence type="ECO:0000256" key="3">
    <source>
        <dbReference type="ARBA" id="ARBA00022840"/>
    </source>
</evidence>
<evidence type="ECO:0000256" key="1">
    <source>
        <dbReference type="ARBA" id="ARBA00007381"/>
    </source>
</evidence>
<dbReference type="PANTHER" id="PTHR19375">
    <property type="entry name" value="HEAT SHOCK PROTEIN 70KDA"/>
    <property type="match status" value="1"/>
</dbReference>
<keyword evidence="3" id="KW-0067">ATP-binding</keyword>
<dbReference type="InterPro" id="IPR013126">
    <property type="entry name" value="Hsp_70_fam"/>
</dbReference>
<dbReference type="GO" id="GO:0005524">
    <property type="term" value="F:ATP binding"/>
    <property type="evidence" value="ECO:0007669"/>
    <property type="project" value="UniProtKB-KW"/>
</dbReference>
<protein>
    <submittedName>
        <fullName evidence="5">Uncharacterized protein</fullName>
    </submittedName>
</protein>
<dbReference type="GO" id="GO:0140662">
    <property type="term" value="F:ATP-dependent protein folding chaperone"/>
    <property type="evidence" value="ECO:0007669"/>
    <property type="project" value="InterPro"/>
</dbReference>
<organism evidence="4 5">
    <name type="scientific">Panagrolaimus superbus</name>
    <dbReference type="NCBI Taxonomy" id="310955"/>
    <lineage>
        <taxon>Eukaryota</taxon>
        <taxon>Metazoa</taxon>
        <taxon>Ecdysozoa</taxon>
        <taxon>Nematoda</taxon>
        <taxon>Chromadorea</taxon>
        <taxon>Rhabditida</taxon>
        <taxon>Tylenchina</taxon>
        <taxon>Panagrolaimomorpha</taxon>
        <taxon>Panagrolaimoidea</taxon>
        <taxon>Panagrolaimidae</taxon>
        <taxon>Panagrolaimus</taxon>
    </lineage>
</organism>